<evidence type="ECO:0000313" key="2">
    <source>
        <dbReference type="EMBL" id="KAF5391954.1"/>
    </source>
</evidence>
<keyword evidence="1" id="KW-0472">Membrane</keyword>
<dbReference type="AlphaFoldDB" id="A0A8H5HYY6"/>
<evidence type="ECO:0008006" key="4">
    <source>
        <dbReference type="Google" id="ProtNLM"/>
    </source>
</evidence>
<dbReference type="Proteomes" id="UP000518752">
    <property type="component" value="Unassembled WGS sequence"/>
</dbReference>
<dbReference type="GO" id="GO:0032153">
    <property type="term" value="C:cell division site"/>
    <property type="evidence" value="ECO:0007669"/>
    <property type="project" value="TreeGrafter"/>
</dbReference>
<proteinExistence type="predicted"/>
<dbReference type="Pfam" id="PF06687">
    <property type="entry name" value="SUR7"/>
    <property type="match status" value="1"/>
</dbReference>
<gene>
    <name evidence="2" type="ORF">D9757_003233</name>
</gene>
<dbReference type="InterPro" id="IPR051380">
    <property type="entry name" value="pH-response_reg_palI/RIM9"/>
</dbReference>
<reference evidence="2 3" key="1">
    <citation type="journal article" date="2020" name="ISME J.">
        <title>Uncovering the hidden diversity of litter-decomposition mechanisms in mushroom-forming fungi.</title>
        <authorList>
            <person name="Floudas D."/>
            <person name="Bentzer J."/>
            <person name="Ahren D."/>
            <person name="Johansson T."/>
            <person name="Persson P."/>
            <person name="Tunlid A."/>
        </authorList>
    </citation>
    <scope>NUCLEOTIDE SEQUENCE [LARGE SCALE GENOMIC DNA]</scope>
    <source>
        <strain evidence="2 3">CBS 406.79</strain>
    </source>
</reference>
<keyword evidence="3" id="KW-1185">Reference proteome</keyword>
<evidence type="ECO:0000256" key="1">
    <source>
        <dbReference type="SAM" id="Phobius"/>
    </source>
</evidence>
<dbReference type="OrthoDB" id="2354757at2759"/>
<dbReference type="PANTHER" id="PTHR28013:SF4">
    <property type="entry name" value="MARVEL DOMAIN-CONTAINING PROTEIN"/>
    <property type="match status" value="1"/>
</dbReference>
<dbReference type="PANTHER" id="PTHR28013">
    <property type="entry name" value="PROTEIN DCV1-RELATED"/>
    <property type="match status" value="1"/>
</dbReference>
<comment type="caution">
    <text evidence="2">The sequence shown here is derived from an EMBL/GenBank/DDBJ whole genome shotgun (WGS) entry which is preliminary data.</text>
</comment>
<feature type="transmembrane region" description="Helical" evidence="1">
    <location>
        <begin position="104"/>
        <end position="122"/>
    </location>
</feature>
<protein>
    <recommendedName>
        <fullName evidence="4">Pali-domain-containing protein</fullName>
    </recommendedName>
</protein>
<sequence length="229" mass="24923">MARMFCIPGIIFLFCAFILSILTSISLPFLPALDIARAHLNGNALINGDTVNQVRFGSTDRAACTYKNDDSRICTDANHGYSVPISDTNRDANVIISGSWTRGLAVHPVATAVTFIALLFSFSSHVTVTLVASILSFLAALLTLIAFAIDIALYAFLHHEVGKIPALQASTNPAPGFWLTFVSLILLLLAGCTVCFGRRRDRMAGASAYPSYPMSSTTKTPFWKRFRRN</sequence>
<dbReference type="Gene3D" id="1.20.140.150">
    <property type="match status" value="1"/>
</dbReference>
<accession>A0A8H5HYY6</accession>
<dbReference type="InterPro" id="IPR009571">
    <property type="entry name" value="SUR7/Rim9-like_fungi"/>
</dbReference>
<evidence type="ECO:0000313" key="3">
    <source>
        <dbReference type="Proteomes" id="UP000518752"/>
    </source>
</evidence>
<feature type="transmembrane region" description="Helical" evidence="1">
    <location>
        <begin position="7"/>
        <end position="30"/>
    </location>
</feature>
<feature type="transmembrane region" description="Helical" evidence="1">
    <location>
        <begin position="177"/>
        <end position="197"/>
    </location>
</feature>
<dbReference type="GO" id="GO:0035838">
    <property type="term" value="C:growing cell tip"/>
    <property type="evidence" value="ECO:0007669"/>
    <property type="project" value="TreeGrafter"/>
</dbReference>
<keyword evidence="1" id="KW-1133">Transmembrane helix</keyword>
<dbReference type="GO" id="GO:0005886">
    <property type="term" value="C:plasma membrane"/>
    <property type="evidence" value="ECO:0007669"/>
    <property type="project" value="InterPro"/>
</dbReference>
<keyword evidence="1" id="KW-0812">Transmembrane</keyword>
<organism evidence="2 3">
    <name type="scientific">Collybiopsis confluens</name>
    <dbReference type="NCBI Taxonomy" id="2823264"/>
    <lineage>
        <taxon>Eukaryota</taxon>
        <taxon>Fungi</taxon>
        <taxon>Dikarya</taxon>
        <taxon>Basidiomycota</taxon>
        <taxon>Agaricomycotina</taxon>
        <taxon>Agaricomycetes</taxon>
        <taxon>Agaricomycetidae</taxon>
        <taxon>Agaricales</taxon>
        <taxon>Marasmiineae</taxon>
        <taxon>Omphalotaceae</taxon>
        <taxon>Collybiopsis</taxon>
    </lineage>
</organism>
<name>A0A8H5HYY6_9AGAR</name>
<dbReference type="EMBL" id="JAACJN010000007">
    <property type="protein sequence ID" value="KAF5391954.1"/>
    <property type="molecule type" value="Genomic_DNA"/>
</dbReference>
<feature type="transmembrane region" description="Helical" evidence="1">
    <location>
        <begin position="134"/>
        <end position="157"/>
    </location>
</feature>